<evidence type="ECO:0000313" key="2">
    <source>
        <dbReference type="Proteomes" id="UP000697127"/>
    </source>
</evidence>
<organism evidence="1 2">
    <name type="scientific">Pichia californica</name>
    <dbReference type="NCBI Taxonomy" id="460514"/>
    <lineage>
        <taxon>Eukaryota</taxon>
        <taxon>Fungi</taxon>
        <taxon>Dikarya</taxon>
        <taxon>Ascomycota</taxon>
        <taxon>Saccharomycotina</taxon>
        <taxon>Pichiomycetes</taxon>
        <taxon>Pichiales</taxon>
        <taxon>Pichiaceae</taxon>
        <taxon>Pichia</taxon>
    </lineage>
</organism>
<sequence>MDRTDFSFHNWKPNLIYNNDIDVIDDQSYQKSQQFLFNKLTRLHNALHPINQSYDIKYNDDLLFAFTQLNDLIDYLLLTYEKSKDIKLLSVNINNLLAKTLTFILSIMMKNGHEKFNILLIELINKLNNLLILNVKKLSMSKNWYSSLKHLSIIILQYIFTKF</sequence>
<comment type="caution">
    <text evidence="1">The sequence shown here is derived from an EMBL/GenBank/DDBJ whole genome shotgun (WGS) entry which is preliminary data.</text>
</comment>
<protein>
    <submittedName>
        <fullName evidence="1">Uncharacterized protein</fullName>
    </submittedName>
</protein>
<name>A0A9P7BGS3_9ASCO</name>
<dbReference type="AlphaFoldDB" id="A0A9P7BGS3"/>
<proteinExistence type="predicted"/>
<evidence type="ECO:0000313" key="1">
    <source>
        <dbReference type="EMBL" id="KAG0689104.1"/>
    </source>
</evidence>
<gene>
    <name evidence="1" type="ORF">C6P40_000131</name>
</gene>
<keyword evidence="2" id="KW-1185">Reference proteome</keyword>
<accession>A0A9P7BGS3</accession>
<dbReference type="Proteomes" id="UP000697127">
    <property type="component" value="Unassembled WGS sequence"/>
</dbReference>
<reference evidence="1" key="1">
    <citation type="submission" date="2020-11" db="EMBL/GenBank/DDBJ databases">
        <title>Kefir isolates.</title>
        <authorList>
            <person name="Marcisauskas S."/>
            <person name="Kim Y."/>
            <person name="Blasche S."/>
        </authorList>
    </citation>
    <scope>NUCLEOTIDE SEQUENCE</scope>
    <source>
        <strain evidence="1">Olga-1</strain>
    </source>
</reference>
<dbReference type="EMBL" id="PUHW01000101">
    <property type="protein sequence ID" value="KAG0689104.1"/>
    <property type="molecule type" value="Genomic_DNA"/>
</dbReference>